<proteinExistence type="predicted"/>
<accession>A0A9Q3HWK7</accession>
<sequence length="132" mass="15046">MPSTRSGTSYNPSSSSKKGHRRDYGRSQSVTEGQSYSIDGKDEHIALNSRMEEKNSPPPKQVPKTAPVASRRNSNMKKAATSSEQGQRKGTSHKLRTRAKERHQPKDLTARDTGLQRFNRMPWKMYLRFPEQ</sequence>
<gene>
    <name evidence="2" type="ORF">O181_056985</name>
</gene>
<feature type="compositionally biased region" description="Polar residues" evidence="1">
    <location>
        <begin position="1"/>
        <end position="16"/>
    </location>
</feature>
<feature type="compositionally biased region" description="Basic residues" evidence="1">
    <location>
        <begin position="90"/>
        <end position="101"/>
    </location>
</feature>
<feature type="compositionally biased region" description="Polar residues" evidence="1">
    <location>
        <begin position="80"/>
        <end position="89"/>
    </location>
</feature>
<evidence type="ECO:0000256" key="1">
    <source>
        <dbReference type="SAM" id="MobiDB-lite"/>
    </source>
</evidence>
<reference evidence="2" key="1">
    <citation type="submission" date="2021-03" db="EMBL/GenBank/DDBJ databases">
        <title>Draft genome sequence of rust myrtle Austropuccinia psidii MF-1, a brazilian biotype.</title>
        <authorList>
            <person name="Quecine M.C."/>
            <person name="Pachon D.M.R."/>
            <person name="Bonatelli M.L."/>
            <person name="Correr F.H."/>
            <person name="Franceschini L.M."/>
            <person name="Leite T.F."/>
            <person name="Margarido G.R.A."/>
            <person name="Almeida C.A."/>
            <person name="Ferrarezi J.A."/>
            <person name="Labate C.A."/>
        </authorList>
    </citation>
    <scope>NUCLEOTIDE SEQUENCE</scope>
    <source>
        <strain evidence="2">MF-1</strain>
    </source>
</reference>
<evidence type="ECO:0000313" key="3">
    <source>
        <dbReference type="Proteomes" id="UP000765509"/>
    </source>
</evidence>
<dbReference type="EMBL" id="AVOT02025807">
    <property type="protein sequence ID" value="MBW0517270.1"/>
    <property type="molecule type" value="Genomic_DNA"/>
</dbReference>
<keyword evidence="3" id="KW-1185">Reference proteome</keyword>
<feature type="compositionally biased region" description="Polar residues" evidence="1">
    <location>
        <begin position="26"/>
        <end position="37"/>
    </location>
</feature>
<name>A0A9Q3HWK7_9BASI</name>
<dbReference type="Proteomes" id="UP000765509">
    <property type="component" value="Unassembled WGS sequence"/>
</dbReference>
<dbReference type="AlphaFoldDB" id="A0A9Q3HWK7"/>
<comment type="caution">
    <text evidence="2">The sequence shown here is derived from an EMBL/GenBank/DDBJ whole genome shotgun (WGS) entry which is preliminary data.</text>
</comment>
<evidence type="ECO:0000313" key="2">
    <source>
        <dbReference type="EMBL" id="MBW0517270.1"/>
    </source>
</evidence>
<feature type="compositionally biased region" description="Basic and acidic residues" evidence="1">
    <location>
        <begin position="39"/>
        <end position="55"/>
    </location>
</feature>
<organism evidence="2 3">
    <name type="scientific">Austropuccinia psidii MF-1</name>
    <dbReference type="NCBI Taxonomy" id="1389203"/>
    <lineage>
        <taxon>Eukaryota</taxon>
        <taxon>Fungi</taxon>
        <taxon>Dikarya</taxon>
        <taxon>Basidiomycota</taxon>
        <taxon>Pucciniomycotina</taxon>
        <taxon>Pucciniomycetes</taxon>
        <taxon>Pucciniales</taxon>
        <taxon>Sphaerophragmiaceae</taxon>
        <taxon>Austropuccinia</taxon>
    </lineage>
</organism>
<protein>
    <submittedName>
        <fullName evidence="2">Uncharacterized protein</fullName>
    </submittedName>
</protein>
<feature type="region of interest" description="Disordered" evidence="1">
    <location>
        <begin position="1"/>
        <end position="115"/>
    </location>
</feature>